<sequence>MDTDDLPEPDDDFVESCVMRWGLPGFVIGLAAVTATLIYICRRAIEIFFPGVTL</sequence>
<organism evidence="2 3">
    <name type="scientific">Achromobacter anxifer</name>
    <dbReference type="NCBI Taxonomy" id="1287737"/>
    <lineage>
        <taxon>Bacteria</taxon>
        <taxon>Pseudomonadati</taxon>
        <taxon>Pseudomonadota</taxon>
        <taxon>Betaproteobacteria</taxon>
        <taxon>Burkholderiales</taxon>
        <taxon>Alcaligenaceae</taxon>
        <taxon>Achromobacter</taxon>
    </lineage>
</organism>
<reference evidence="2 3" key="1">
    <citation type="submission" date="2020-04" db="EMBL/GenBank/DDBJ databases">
        <authorList>
            <person name="De Canck E."/>
        </authorList>
    </citation>
    <scope>NUCLEOTIDE SEQUENCE [LARGE SCALE GENOMIC DNA]</scope>
    <source>
        <strain evidence="2 3">LMG 26858</strain>
    </source>
</reference>
<gene>
    <name evidence="2" type="ORF">LMG26858_06173</name>
</gene>
<keyword evidence="1" id="KW-1133">Transmembrane helix</keyword>
<dbReference type="Proteomes" id="UP000494117">
    <property type="component" value="Unassembled WGS sequence"/>
</dbReference>
<dbReference type="AlphaFoldDB" id="A0A6S7EU79"/>
<keyword evidence="1" id="KW-0472">Membrane</keyword>
<proteinExistence type="predicted"/>
<protein>
    <submittedName>
        <fullName evidence="2">Uncharacterized protein</fullName>
    </submittedName>
</protein>
<feature type="transmembrane region" description="Helical" evidence="1">
    <location>
        <begin position="20"/>
        <end position="40"/>
    </location>
</feature>
<keyword evidence="1" id="KW-0812">Transmembrane</keyword>
<evidence type="ECO:0000313" key="3">
    <source>
        <dbReference type="Proteomes" id="UP000494117"/>
    </source>
</evidence>
<name>A0A6S7EU79_9BURK</name>
<keyword evidence="3" id="KW-1185">Reference proteome</keyword>
<evidence type="ECO:0000313" key="2">
    <source>
        <dbReference type="EMBL" id="CAB3928205.1"/>
    </source>
</evidence>
<dbReference type="RefSeq" id="WP_175211627.1">
    <property type="nucleotide sequence ID" value="NZ_CADILG010000100.1"/>
</dbReference>
<dbReference type="EMBL" id="CADILG010000100">
    <property type="protein sequence ID" value="CAB3928205.1"/>
    <property type="molecule type" value="Genomic_DNA"/>
</dbReference>
<accession>A0A6S7EU79</accession>
<evidence type="ECO:0000256" key="1">
    <source>
        <dbReference type="SAM" id="Phobius"/>
    </source>
</evidence>